<evidence type="ECO:0000313" key="2">
    <source>
        <dbReference type="Proteomes" id="UP000521872"/>
    </source>
</evidence>
<dbReference type="AlphaFoldDB" id="A0A8H4QN40"/>
<dbReference type="Proteomes" id="UP000521872">
    <property type="component" value="Unassembled WGS sequence"/>
</dbReference>
<name>A0A8H4QN40_9AGAR</name>
<sequence length="121" mass="13735">MVYPHPRNAPSSYHQLGRHTFKNIFTGFSPKLADILDGIPGYSLTQRFQMAHKIWRSIEENEPDLYNPRALRPCFRIEDYTYLEKVKDVGAGTIRDEPTGVVAGPTYAVAGLQRQPRQATS</sequence>
<dbReference type="EMBL" id="JAACJL010000045">
    <property type="protein sequence ID" value="KAF4613914.1"/>
    <property type="molecule type" value="Genomic_DNA"/>
</dbReference>
<comment type="caution">
    <text evidence="1">The sequence shown here is derived from an EMBL/GenBank/DDBJ whole genome shotgun (WGS) entry which is preliminary data.</text>
</comment>
<evidence type="ECO:0000313" key="1">
    <source>
        <dbReference type="EMBL" id="KAF4613914.1"/>
    </source>
</evidence>
<keyword evidence="2" id="KW-1185">Reference proteome</keyword>
<proteinExistence type="predicted"/>
<organism evidence="1 2">
    <name type="scientific">Agrocybe pediades</name>
    <dbReference type="NCBI Taxonomy" id="84607"/>
    <lineage>
        <taxon>Eukaryota</taxon>
        <taxon>Fungi</taxon>
        <taxon>Dikarya</taxon>
        <taxon>Basidiomycota</taxon>
        <taxon>Agaricomycotina</taxon>
        <taxon>Agaricomycetes</taxon>
        <taxon>Agaricomycetidae</taxon>
        <taxon>Agaricales</taxon>
        <taxon>Agaricineae</taxon>
        <taxon>Strophariaceae</taxon>
        <taxon>Agrocybe</taxon>
    </lineage>
</organism>
<gene>
    <name evidence="1" type="ORF">D9613_008177</name>
</gene>
<reference evidence="1 2" key="1">
    <citation type="submission" date="2019-12" db="EMBL/GenBank/DDBJ databases">
        <authorList>
            <person name="Floudas D."/>
            <person name="Bentzer J."/>
            <person name="Ahren D."/>
            <person name="Johansson T."/>
            <person name="Persson P."/>
            <person name="Tunlid A."/>
        </authorList>
    </citation>
    <scope>NUCLEOTIDE SEQUENCE [LARGE SCALE GENOMIC DNA]</scope>
    <source>
        <strain evidence="1 2">CBS 102.39</strain>
    </source>
</reference>
<protein>
    <submittedName>
        <fullName evidence="1">Uncharacterized protein</fullName>
    </submittedName>
</protein>
<accession>A0A8H4QN40</accession>